<comment type="subunit">
    <text evidence="9">Homodimer, forms a heterotetramer with a Cas1 homodimer.</text>
</comment>
<dbReference type="GO" id="GO:0043571">
    <property type="term" value="P:maintenance of CRISPR repeat elements"/>
    <property type="evidence" value="ECO:0007669"/>
    <property type="project" value="UniProtKB-UniRule"/>
</dbReference>
<organism evidence="10 11">
    <name type="scientific">Sumerlaea chitinivorans</name>
    <dbReference type="NCBI Taxonomy" id="2250252"/>
    <lineage>
        <taxon>Bacteria</taxon>
        <taxon>Candidatus Sumerlaeota</taxon>
        <taxon>Candidatus Sumerlaeia</taxon>
        <taxon>Candidatus Sumerlaeales</taxon>
        <taxon>Candidatus Sumerlaeaceae</taxon>
        <taxon>Candidatus Sumerlaea</taxon>
    </lineage>
</organism>
<dbReference type="GO" id="GO:0004521">
    <property type="term" value="F:RNA endonuclease activity"/>
    <property type="evidence" value="ECO:0007669"/>
    <property type="project" value="InterPro"/>
</dbReference>
<evidence type="ECO:0000256" key="4">
    <source>
        <dbReference type="ARBA" id="ARBA00022723"/>
    </source>
</evidence>
<dbReference type="EMBL" id="CP030759">
    <property type="protein sequence ID" value="AXA37129.1"/>
    <property type="molecule type" value="Genomic_DNA"/>
</dbReference>
<evidence type="ECO:0000256" key="5">
    <source>
        <dbReference type="ARBA" id="ARBA00022759"/>
    </source>
</evidence>
<dbReference type="SUPFAM" id="SSF143430">
    <property type="entry name" value="TTP0101/SSO1404-like"/>
    <property type="match status" value="1"/>
</dbReference>
<proteinExistence type="inferred from homology"/>
<dbReference type="InterPro" id="IPR019199">
    <property type="entry name" value="Virulence_VapD/CRISPR_Cas2"/>
</dbReference>
<evidence type="ECO:0000256" key="1">
    <source>
        <dbReference type="ARBA" id="ARBA00001946"/>
    </source>
</evidence>
<keyword evidence="8 9" id="KW-0051">Antiviral defense</keyword>
<dbReference type="GO" id="GO:0051607">
    <property type="term" value="P:defense response to virus"/>
    <property type="evidence" value="ECO:0007669"/>
    <property type="project" value="UniProtKB-UniRule"/>
</dbReference>
<dbReference type="InterPro" id="IPR021127">
    <property type="entry name" value="CRISPR_associated_Cas2"/>
</dbReference>
<evidence type="ECO:0000256" key="9">
    <source>
        <dbReference type="HAMAP-Rule" id="MF_01471"/>
    </source>
</evidence>
<keyword evidence="6 9" id="KW-0378">Hydrolase</keyword>
<evidence type="ECO:0000313" key="10">
    <source>
        <dbReference type="EMBL" id="AXA37129.1"/>
    </source>
</evidence>
<dbReference type="GO" id="GO:0016787">
    <property type="term" value="F:hydrolase activity"/>
    <property type="evidence" value="ECO:0007669"/>
    <property type="project" value="UniProtKB-KW"/>
</dbReference>
<evidence type="ECO:0000256" key="8">
    <source>
        <dbReference type="ARBA" id="ARBA00023118"/>
    </source>
</evidence>
<dbReference type="Gene3D" id="3.30.70.240">
    <property type="match status" value="1"/>
</dbReference>
<keyword evidence="7 9" id="KW-0460">Magnesium</keyword>
<evidence type="ECO:0000256" key="3">
    <source>
        <dbReference type="ARBA" id="ARBA00022722"/>
    </source>
</evidence>
<comment type="function">
    <text evidence="9">CRISPR (clustered regularly interspaced short palindromic repeat), is an adaptive immune system that provides protection against mobile genetic elements (viruses, transposable elements and conjugative plasmids). CRISPR clusters contain sequences complementary to antecedent mobile elements and target invading nucleic acids. CRISPR clusters are transcribed and processed into CRISPR RNA (crRNA). Functions as a ssRNA-specific endoribonuclease. Involved in the integration of spacer DNA into the CRISPR cassette.</text>
</comment>
<comment type="similarity">
    <text evidence="2 9">Belongs to the CRISPR-associated endoribonuclease Cas2 protein family.</text>
</comment>
<evidence type="ECO:0000256" key="6">
    <source>
        <dbReference type="ARBA" id="ARBA00022801"/>
    </source>
</evidence>
<protein>
    <recommendedName>
        <fullName evidence="9">CRISPR-associated endoribonuclease Cas2</fullName>
        <ecNumber evidence="9">3.1.-.-</ecNumber>
    </recommendedName>
</protein>
<accession>A0A2Z4Y8C9</accession>
<evidence type="ECO:0000256" key="2">
    <source>
        <dbReference type="ARBA" id="ARBA00009959"/>
    </source>
</evidence>
<gene>
    <name evidence="9" type="primary">cas2</name>
    <name evidence="10" type="ORF">BRCON_2353</name>
</gene>
<dbReference type="KEGG" id="schv:BRCON_2353"/>
<dbReference type="HAMAP" id="MF_01471">
    <property type="entry name" value="Cas2"/>
    <property type="match status" value="1"/>
</dbReference>
<feature type="binding site" evidence="9">
    <location>
        <position position="8"/>
    </location>
    <ligand>
        <name>Mg(2+)</name>
        <dbReference type="ChEBI" id="CHEBI:18420"/>
        <note>catalytic</note>
    </ligand>
</feature>
<evidence type="ECO:0000313" key="11">
    <source>
        <dbReference type="Proteomes" id="UP000262583"/>
    </source>
</evidence>
<dbReference type="NCBIfam" id="TIGR01573">
    <property type="entry name" value="cas2"/>
    <property type="match status" value="1"/>
</dbReference>
<comment type="cofactor">
    <cofactor evidence="1 9">
        <name>Mg(2+)</name>
        <dbReference type="ChEBI" id="CHEBI:18420"/>
    </cofactor>
</comment>
<dbReference type="EC" id="3.1.-.-" evidence="9"/>
<sequence length="101" mass="12067">MWTFVMFDLPVATPEQRHDYAVFRKRLLELGFTKLQYSVYARFLPSEEKAEAVVRRVREILPPEGQVRILEITGKQFEKMHVFYGTRQRPPENPPQQLELF</sequence>
<reference evidence="10 11" key="1">
    <citation type="submission" date="2018-05" db="EMBL/GenBank/DDBJ databases">
        <title>A metagenomic window into the 2 km-deep terrestrial subsurface aquifer revealed taxonomically and functionally diverse microbial community comprising novel uncultured bacterial lineages.</title>
        <authorList>
            <person name="Kadnikov V.V."/>
            <person name="Mardanov A.V."/>
            <person name="Beletsky A.V."/>
            <person name="Banks D."/>
            <person name="Pimenov N.V."/>
            <person name="Frank Y.A."/>
            <person name="Karnachuk O.V."/>
            <person name="Ravin N.V."/>
        </authorList>
    </citation>
    <scope>NUCLEOTIDE SEQUENCE [LARGE SCALE GENOMIC DNA]</scope>
    <source>
        <strain evidence="10">BY</strain>
    </source>
</reference>
<keyword evidence="4 9" id="KW-0479">Metal-binding</keyword>
<dbReference type="AlphaFoldDB" id="A0A2Z4Y8C9"/>
<dbReference type="Pfam" id="PF09827">
    <property type="entry name" value="CRISPR_Cas2"/>
    <property type="match status" value="1"/>
</dbReference>
<name>A0A2Z4Y8C9_SUMC1</name>
<keyword evidence="3 9" id="KW-0540">Nuclease</keyword>
<dbReference type="Proteomes" id="UP000262583">
    <property type="component" value="Chromosome"/>
</dbReference>
<keyword evidence="5 9" id="KW-0255">Endonuclease</keyword>
<dbReference type="GO" id="GO:0046872">
    <property type="term" value="F:metal ion binding"/>
    <property type="evidence" value="ECO:0007669"/>
    <property type="project" value="UniProtKB-UniRule"/>
</dbReference>
<evidence type="ECO:0000256" key="7">
    <source>
        <dbReference type="ARBA" id="ARBA00022842"/>
    </source>
</evidence>